<name>A0A974NRE0_PERPY</name>
<dbReference type="Pfam" id="PF07098">
    <property type="entry name" value="DUF1360"/>
    <property type="match status" value="1"/>
</dbReference>
<accession>A0A974NRE0</accession>
<keyword evidence="3" id="KW-1185">Reference proteome</keyword>
<dbReference type="EMBL" id="CP068053">
    <property type="protein sequence ID" value="QQT02612.1"/>
    <property type="molecule type" value="Genomic_DNA"/>
</dbReference>
<feature type="transmembrane region" description="Helical" evidence="1">
    <location>
        <begin position="6"/>
        <end position="26"/>
    </location>
</feature>
<proteinExistence type="predicted"/>
<keyword evidence="1" id="KW-0472">Membrane</keyword>
<evidence type="ECO:0000256" key="1">
    <source>
        <dbReference type="SAM" id="Phobius"/>
    </source>
</evidence>
<evidence type="ECO:0000313" key="3">
    <source>
        <dbReference type="Proteomes" id="UP000595254"/>
    </source>
</evidence>
<dbReference type="Proteomes" id="UP000595254">
    <property type="component" value="Chromosome"/>
</dbReference>
<dbReference type="KEGG" id="ppsr:I6J18_09415"/>
<feature type="transmembrane region" description="Helical" evidence="1">
    <location>
        <begin position="94"/>
        <end position="119"/>
    </location>
</feature>
<organism evidence="2 3">
    <name type="scientific">Peribacillus psychrosaccharolyticus</name>
    <name type="common">Bacillus psychrosaccharolyticus</name>
    <dbReference type="NCBI Taxonomy" id="1407"/>
    <lineage>
        <taxon>Bacteria</taxon>
        <taxon>Bacillati</taxon>
        <taxon>Bacillota</taxon>
        <taxon>Bacilli</taxon>
        <taxon>Bacillales</taxon>
        <taxon>Bacillaceae</taxon>
        <taxon>Peribacillus</taxon>
    </lineage>
</organism>
<evidence type="ECO:0000313" key="2">
    <source>
        <dbReference type="EMBL" id="QQT02612.1"/>
    </source>
</evidence>
<sequence>MFLKEISWTVITMLGLASFRLTRIIVFDKITSFLRAPFFNEIEETNEAGEIEIYLIPKEKGFKGWVGQLLSCYWCTGIWVSLFIGYVYTLELPVGEFFIIILAIAAIGSLIETIVSHLLG</sequence>
<keyword evidence="1" id="KW-1133">Transmembrane helix</keyword>
<gene>
    <name evidence="2" type="ORF">I6J18_09415</name>
</gene>
<dbReference type="AlphaFoldDB" id="A0A974NRE0"/>
<dbReference type="InterPro" id="IPR010773">
    <property type="entry name" value="Mycophage_PG1_Gp7"/>
</dbReference>
<feature type="transmembrane region" description="Helical" evidence="1">
    <location>
        <begin position="65"/>
        <end position="88"/>
    </location>
</feature>
<reference evidence="2 3" key="1">
    <citation type="submission" date="2021-01" db="EMBL/GenBank/DDBJ databases">
        <title>FDA dAtabase for Regulatory Grade micrObial Sequences (FDA-ARGOS): Supporting development and validation of Infectious Disease Dx tests.</title>
        <authorList>
            <person name="Nelson B."/>
            <person name="Plummer A."/>
            <person name="Tallon L."/>
            <person name="Sadzewicz L."/>
            <person name="Zhao X."/>
            <person name="Boylan J."/>
            <person name="Ott S."/>
            <person name="Bowen H."/>
            <person name="Vavikolanu K."/>
            <person name="Mehta A."/>
            <person name="Aluvathingal J."/>
            <person name="Nadendla S."/>
            <person name="Myers T."/>
            <person name="Yan Y."/>
            <person name="Sichtig H."/>
        </authorList>
    </citation>
    <scope>NUCLEOTIDE SEQUENCE [LARGE SCALE GENOMIC DNA]</scope>
    <source>
        <strain evidence="2 3">FDAARGOS_1161</strain>
    </source>
</reference>
<dbReference type="RefSeq" id="WP_040373260.1">
    <property type="nucleotide sequence ID" value="NZ_CP068053.1"/>
</dbReference>
<keyword evidence="1" id="KW-0812">Transmembrane</keyword>
<protein>
    <submittedName>
        <fullName evidence="2">DUF1360 domain-containing protein</fullName>
    </submittedName>
</protein>